<dbReference type="Pfam" id="PF26310">
    <property type="entry name" value="YczF"/>
    <property type="match status" value="1"/>
</dbReference>
<feature type="transmembrane region" description="Helical" evidence="1">
    <location>
        <begin position="51"/>
        <end position="68"/>
    </location>
</feature>
<dbReference type="AlphaFoldDB" id="A0A089N4Y9"/>
<keyword evidence="3" id="KW-1185">Reference proteome</keyword>
<dbReference type="RefSeq" id="WP_038695590.1">
    <property type="nucleotide sequence ID" value="NZ_CP009286.1"/>
</dbReference>
<dbReference type="InterPro" id="IPR058725">
    <property type="entry name" value="YczF"/>
</dbReference>
<dbReference type="Proteomes" id="UP000029507">
    <property type="component" value="Chromosome"/>
</dbReference>
<reference evidence="2 3" key="1">
    <citation type="submission" date="2014-08" db="EMBL/GenBank/DDBJ databases">
        <title>Comparative genomics of the Paenibacillus odorifer group.</title>
        <authorList>
            <person name="den Bakker H.C."/>
            <person name="Tsai Y.-C."/>
            <person name="Martin N."/>
            <person name="Korlach J."/>
            <person name="Wiedmann M."/>
        </authorList>
    </citation>
    <scope>NUCLEOTIDE SEQUENCE [LARGE SCALE GENOMIC DNA]</scope>
    <source>
        <strain evidence="2 3">DSM 14472</strain>
    </source>
</reference>
<evidence type="ECO:0000313" key="3">
    <source>
        <dbReference type="Proteomes" id="UP000029507"/>
    </source>
</evidence>
<accession>A0A089N4Y9</accession>
<protein>
    <submittedName>
        <fullName evidence="2">Uncharacterized protein</fullName>
    </submittedName>
</protein>
<dbReference type="HOGENOM" id="CLU_2754159_0_0_9"/>
<keyword evidence="1" id="KW-0812">Transmembrane</keyword>
<dbReference type="EMBL" id="CP009286">
    <property type="protein sequence ID" value="AIQ63794.1"/>
    <property type="molecule type" value="Genomic_DNA"/>
</dbReference>
<proteinExistence type="predicted"/>
<keyword evidence="1" id="KW-0472">Membrane</keyword>
<keyword evidence="1" id="KW-1133">Transmembrane helix</keyword>
<name>A0A089N4Y9_9BACL</name>
<evidence type="ECO:0000256" key="1">
    <source>
        <dbReference type="SAM" id="Phobius"/>
    </source>
</evidence>
<sequence length="70" mass="7760">MMKQLMLYPFLWMLGLSILFLIDRAMGQSIGDTIVAFRSYLTSSSIEETIAVIVLACAPIAVPFFSLVSK</sequence>
<evidence type="ECO:0000313" key="2">
    <source>
        <dbReference type="EMBL" id="AIQ63794.1"/>
    </source>
</evidence>
<dbReference type="KEGG" id="pste:PSTEL_12545"/>
<organism evidence="2 3">
    <name type="scientific">Paenibacillus stellifer</name>
    <dbReference type="NCBI Taxonomy" id="169760"/>
    <lineage>
        <taxon>Bacteria</taxon>
        <taxon>Bacillati</taxon>
        <taxon>Bacillota</taxon>
        <taxon>Bacilli</taxon>
        <taxon>Bacillales</taxon>
        <taxon>Paenibacillaceae</taxon>
        <taxon>Paenibacillus</taxon>
    </lineage>
</organism>
<gene>
    <name evidence="2" type="ORF">PSTEL_12545</name>
</gene>